<dbReference type="AlphaFoldDB" id="A0A556N360"/>
<keyword evidence="5" id="KW-1185">Reference proteome</keyword>
<accession>A0A556N360</accession>
<dbReference type="Proteomes" id="UP000316008">
    <property type="component" value="Unassembled WGS sequence"/>
</dbReference>
<evidence type="ECO:0000256" key="2">
    <source>
        <dbReference type="SAM" id="SignalP"/>
    </source>
</evidence>
<comment type="caution">
    <text evidence="4">The sequence shown here is derived from an EMBL/GenBank/DDBJ whole genome shotgun (WGS) entry which is preliminary data.</text>
</comment>
<feature type="chain" id="PRO_5021740551" evidence="2">
    <location>
        <begin position="21"/>
        <end position="538"/>
    </location>
</feature>
<evidence type="ECO:0000313" key="5">
    <source>
        <dbReference type="Proteomes" id="UP000316008"/>
    </source>
</evidence>
<protein>
    <submittedName>
        <fullName evidence="4">T9SS type A sorting domain-containing protein</fullName>
    </submittedName>
</protein>
<name>A0A556N360_9FLAO</name>
<dbReference type="OrthoDB" id="5526825at2"/>
<organism evidence="4 5">
    <name type="scientific">Fluviicola chungangensis</name>
    <dbReference type="NCBI Taxonomy" id="2597671"/>
    <lineage>
        <taxon>Bacteria</taxon>
        <taxon>Pseudomonadati</taxon>
        <taxon>Bacteroidota</taxon>
        <taxon>Flavobacteriia</taxon>
        <taxon>Flavobacteriales</taxon>
        <taxon>Crocinitomicaceae</taxon>
        <taxon>Fluviicola</taxon>
    </lineage>
</organism>
<dbReference type="InterPro" id="IPR026444">
    <property type="entry name" value="Secre_tail"/>
</dbReference>
<reference evidence="4 5" key="1">
    <citation type="submission" date="2019-07" db="EMBL/GenBank/DDBJ databases">
        <authorList>
            <person name="Huq M.A."/>
        </authorList>
    </citation>
    <scope>NUCLEOTIDE SEQUENCE [LARGE SCALE GENOMIC DNA]</scope>
    <source>
        <strain evidence="4 5">MAH-3</strain>
    </source>
</reference>
<feature type="signal peptide" evidence="2">
    <location>
        <begin position="1"/>
        <end position="20"/>
    </location>
</feature>
<dbReference type="RefSeq" id="WP_144332174.1">
    <property type="nucleotide sequence ID" value="NZ_VLPL01000002.1"/>
</dbReference>
<evidence type="ECO:0000313" key="4">
    <source>
        <dbReference type="EMBL" id="TSJ46637.1"/>
    </source>
</evidence>
<evidence type="ECO:0000259" key="3">
    <source>
        <dbReference type="Pfam" id="PF18962"/>
    </source>
</evidence>
<keyword evidence="1 2" id="KW-0732">Signal</keyword>
<dbReference type="Pfam" id="PF18962">
    <property type="entry name" value="Por_Secre_tail"/>
    <property type="match status" value="1"/>
</dbReference>
<proteinExistence type="predicted"/>
<feature type="domain" description="Secretion system C-terminal sorting" evidence="3">
    <location>
        <begin position="458"/>
        <end position="536"/>
    </location>
</feature>
<evidence type="ECO:0000256" key="1">
    <source>
        <dbReference type="ARBA" id="ARBA00022729"/>
    </source>
</evidence>
<dbReference type="NCBIfam" id="TIGR04183">
    <property type="entry name" value="Por_Secre_tail"/>
    <property type="match status" value="1"/>
</dbReference>
<sequence length="538" mass="59269">MTKKATLILGLLIFSLSAFSQTTPFNVYMEPMNISGLGGLQSFAWGQHNGKWLIIGGRLDGLHRRQPFAAFDAAGHNNQLIVVDPVAQQKWSAPVSSLPIGLQEQLSSTNMEFYQEGDYLYLVGGYGYSNTSADHITYPNLSAVKVPDVIDAIINETSLTSHFRQITDTLFAVTGGYLNKINNTFYLTGGQKFIGRYNPMGPTHGPGFIQEYTNASRKFTISDNGLTLSVTHLAAINDATNLHRRDYNVVPQIMPTGQEGLTAFSGVFQPDVDLPFLNCVNIDSTGYTVNNAFSQYYNHYHCAHIPLYSASANEMHTVFFGGIAQYHDSLGILVQDNNVPFVKTIARVTRNANGTMAEYKLPLEMPALLGAGSEFIPIETVPHYNNDVFKLDDFTADTTLVGFIYGGISSTAANLFFTNTGSESSASNQLFKVSVIKNSIAGIHDLNEQSTGTLKVQVFPNPNSGNFVVKFQLTEVAETKISLYRIDGKKIEERVLTDLVPGENTFQRKIRNLDKGGTYILIIETPYEKATQRIVIEP</sequence>
<gene>
    <name evidence="4" type="ORF">FO442_05620</name>
</gene>
<dbReference type="EMBL" id="VLPL01000002">
    <property type="protein sequence ID" value="TSJ46637.1"/>
    <property type="molecule type" value="Genomic_DNA"/>
</dbReference>